<dbReference type="InterPro" id="IPR047817">
    <property type="entry name" value="ABC2_TM_bact-type"/>
</dbReference>
<feature type="domain" description="ABC transmembrane type-2" evidence="7">
    <location>
        <begin position="20"/>
        <end position="247"/>
    </location>
</feature>
<evidence type="ECO:0000256" key="4">
    <source>
        <dbReference type="ARBA" id="ARBA00023136"/>
    </source>
</evidence>
<dbReference type="Proteomes" id="UP001071478">
    <property type="component" value="Unassembled WGS sequence"/>
</dbReference>
<feature type="transmembrane region" description="Helical" evidence="6">
    <location>
        <begin position="21"/>
        <end position="40"/>
    </location>
</feature>
<dbReference type="Pfam" id="PF01061">
    <property type="entry name" value="ABC2_membrane"/>
    <property type="match status" value="1"/>
</dbReference>
<evidence type="ECO:0000259" key="7">
    <source>
        <dbReference type="PROSITE" id="PS51012"/>
    </source>
</evidence>
<accession>A0A9Q4GJ28</accession>
<proteinExistence type="inferred from homology"/>
<gene>
    <name evidence="8" type="ORF">OS129_08700</name>
</gene>
<keyword evidence="6" id="KW-0813">Transport</keyword>
<dbReference type="InterPro" id="IPR013525">
    <property type="entry name" value="ABC2_TM"/>
</dbReference>
<keyword evidence="3 6" id="KW-1133">Transmembrane helix</keyword>
<feature type="transmembrane region" description="Helical" evidence="6">
    <location>
        <begin position="55"/>
        <end position="77"/>
    </location>
</feature>
<reference evidence="8" key="1">
    <citation type="submission" date="2022-11" db="EMBL/GenBank/DDBJ databases">
        <title>Corynebacterium sp. isolated from Penguins.</title>
        <authorList>
            <person name="Sedlar K."/>
            <person name="Svec P."/>
        </authorList>
    </citation>
    <scope>NUCLEOTIDE SEQUENCE</scope>
    <source>
        <strain evidence="8">P7374</strain>
    </source>
</reference>
<dbReference type="InterPro" id="IPR000412">
    <property type="entry name" value="ABC_2_transport"/>
</dbReference>
<evidence type="ECO:0000256" key="6">
    <source>
        <dbReference type="RuleBase" id="RU361157"/>
    </source>
</evidence>
<feature type="transmembrane region" description="Helical" evidence="6">
    <location>
        <begin position="98"/>
        <end position="122"/>
    </location>
</feature>
<organism evidence="8 9">
    <name type="scientific">Corynebacterium pygosceleis</name>
    <dbReference type="NCBI Taxonomy" id="2800406"/>
    <lineage>
        <taxon>Bacteria</taxon>
        <taxon>Bacillati</taxon>
        <taxon>Actinomycetota</taxon>
        <taxon>Actinomycetes</taxon>
        <taxon>Mycobacteriales</taxon>
        <taxon>Corynebacteriaceae</taxon>
        <taxon>Corynebacterium</taxon>
    </lineage>
</organism>
<dbReference type="PIRSF" id="PIRSF006648">
    <property type="entry name" value="DrrB"/>
    <property type="match status" value="1"/>
</dbReference>
<dbReference type="AlphaFoldDB" id="A0A9Q4GJ28"/>
<evidence type="ECO:0000256" key="1">
    <source>
        <dbReference type="ARBA" id="ARBA00004141"/>
    </source>
</evidence>
<comment type="caution">
    <text evidence="8">The sequence shown here is derived from an EMBL/GenBank/DDBJ whole genome shotgun (WGS) entry which is preliminary data.</text>
</comment>
<protein>
    <recommendedName>
        <fullName evidence="6">Transport permease protein</fullName>
    </recommendedName>
</protein>
<keyword evidence="6" id="KW-1003">Cell membrane</keyword>
<sequence length="247" mass="26820">MTSIRSLNRILLKSDLRDGTTLATTFLIPTVLLVVLVRAFGDAAPDPSTDYVSQIATNVIAFGVAYVGIFAGALHLATWRENGMFQVLRAFPISTGMILTSQAFVGALLMIAQVVVVFLLALTPWVGMKPEVLAPVGLVPLFLGYLLFYFIGVLLAIIFPSIAAVSMLSNLIIIPLGFVGGAVMPLEVLPDWVATLAPYTPIHHLRVALFKPVLDVGTWRDAVLGCLYLVGVTLVFYLITRKTFTWK</sequence>
<dbReference type="PROSITE" id="PS51012">
    <property type="entry name" value="ABC_TM2"/>
    <property type="match status" value="1"/>
</dbReference>
<feature type="transmembrane region" description="Helical" evidence="6">
    <location>
        <begin position="167"/>
        <end position="186"/>
    </location>
</feature>
<evidence type="ECO:0000256" key="3">
    <source>
        <dbReference type="ARBA" id="ARBA00022989"/>
    </source>
</evidence>
<keyword evidence="2 6" id="KW-0812">Transmembrane</keyword>
<comment type="subcellular location">
    <subcellularLocation>
        <location evidence="6">Cell membrane</location>
        <topology evidence="6">Multi-pass membrane protein</topology>
    </subcellularLocation>
    <subcellularLocation>
        <location evidence="1">Membrane</location>
        <topology evidence="1">Multi-pass membrane protein</topology>
    </subcellularLocation>
</comment>
<evidence type="ECO:0000313" key="9">
    <source>
        <dbReference type="Proteomes" id="UP001071478"/>
    </source>
</evidence>
<dbReference type="PANTHER" id="PTHR43229">
    <property type="entry name" value="NODULATION PROTEIN J"/>
    <property type="match status" value="1"/>
</dbReference>
<keyword evidence="4 6" id="KW-0472">Membrane</keyword>
<dbReference type="PANTHER" id="PTHR43229:SF2">
    <property type="entry name" value="NODULATION PROTEIN J"/>
    <property type="match status" value="1"/>
</dbReference>
<evidence type="ECO:0000256" key="2">
    <source>
        <dbReference type="ARBA" id="ARBA00022692"/>
    </source>
</evidence>
<dbReference type="GO" id="GO:0043190">
    <property type="term" value="C:ATP-binding cassette (ABC) transporter complex"/>
    <property type="evidence" value="ECO:0007669"/>
    <property type="project" value="InterPro"/>
</dbReference>
<dbReference type="EMBL" id="JAPMKU010000004">
    <property type="protein sequence ID" value="MCX7468951.1"/>
    <property type="molecule type" value="Genomic_DNA"/>
</dbReference>
<dbReference type="GO" id="GO:0046677">
    <property type="term" value="P:response to antibiotic"/>
    <property type="evidence" value="ECO:0007669"/>
    <property type="project" value="UniProtKB-KW"/>
</dbReference>
<dbReference type="GO" id="GO:0140359">
    <property type="term" value="F:ABC-type transporter activity"/>
    <property type="evidence" value="ECO:0007669"/>
    <property type="project" value="InterPro"/>
</dbReference>
<feature type="transmembrane region" description="Helical" evidence="6">
    <location>
        <begin position="222"/>
        <end position="240"/>
    </location>
</feature>
<dbReference type="RefSeq" id="WP_200254633.1">
    <property type="nucleotide sequence ID" value="NZ_JAENIQ020000004.1"/>
</dbReference>
<dbReference type="InterPro" id="IPR051784">
    <property type="entry name" value="Nod_factor_ABC_transporter"/>
</dbReference>
<feature type="transmembrane region" description="Helical" evidence="6">
    <location>
        <begin position="142"/>
        <end position="160"/>
    </location>
</feature>
<name>A0A9Q4GJ28_9CORY</name>
<evidence type="ECO:0000313" key="8">
    <source>
        <dbReference type="EMBL" id="MCX7468951.1"/>
    </source>
</evidence>
<keyword evidence="5" id="KW-0046">Antibiotic resistance</keyword>
<comment type="similarity">
    <text evidence="6">Belongs to the ABC-2 integral membrane protein family.</text>
</comment>
<evidence type="ECO:0000256" key="5">
    <source>
        <dbReference type="ARBA" id="ARBA00023251"/>
    </source>
</evidence>